<evidence type="ECO:0000313" key="1">
    <source>
        <dbReference type="EMBL" id="CAF4145473.1"/>
    </source>
</evidence>
<sequence length="283" mass="33537">MYSQLAREILISTESNKTEMLEFCRQQYADNNVQLRYIQEFEDHYDSHKTIWWYTRDTFLYRLLNKALREQDIDVLYSLRYFIRHLHLQLKDFHSKQTSTNTTIENEKLITVYRGQLIKNEEFERKIRHNLGGFLSVTNFLSTTIDKQLATVFAGYGGEDDTQSILFQIDINRSVKKFPYANISEESVFGEEEGEILFTMGSVFRILSIQPIDTNMWYIHLKLTGEEDIELMNLIEYMKGGLDEFTPEIHLARLLFEMAQYSKAIKFLNMAMQDSQLMEDFIV</sequence>
<protein>
    <recommendedName>
        <fullName evidence="3">NAD(+)--protein-arginine ADP-ribosyltransferase</fullName>
    </recommendedName>
</protein>
<organism evidence="1 2">
    <name type="scientific">Rotaria sordida</name>
    <dbReference type="NCBI Taxonomy" id="392033"/>
    <lineage>
        <taxon>Eukaryota</taxon>
        <taxon>Metazoa</taxon>
        <taxon>Spiralia</taxon>
        <taxon>Gnathifera</taxon>
        <taxon>Rotifera</taxon>
        <taxon>Eurotatoria</taxon>
        <taxon>Bdelloidea</taxon>
        <taxon>Philodinida</taxon>
        <taxon>Philodinidae</taxon>
        <taxon>Rotaria</taxon>
    </lineage>
</organism>
<dbReference type="Gene3D" id="3.90.176.10">
    <property type="entry name" value="Toxin ADP-ribosyltransferase, Chain A, domain 1"/>
    <property type="match status" value="1"/>
</dbReference>
<evidence type="ECO:0000313" key="2">
    <source>
        <dbReference type="Proteomes" id="UP000663836"/>
    </source>
</evidence>
<gene>
    <name evidence="1" type="ORF">JBS370_LOCUS33711</name>
</gene>
<evidence type="ECO:0008006" key="3">
    <source>
        <dbReference type="Google" id="ProtNLM"/>
    </source>
</evidence>
<dbReference type="EMBL" id="CAJOBD010010009">
    <property type="protein sequence ID" value="CAF4145473.1"/>
    <property type="molecule type" value="Genomic_DNA"/>
</dbReference>
<reference evidence="1" key="1">
    <citation type="submission" date="2021-02" db="EMBL/GenBank/DDBJ databases">
        <authorList>
            <person name="Nowell W R."/>
        </authorList>
    </citation>
    <scope>NUCLEOTIDE SEQUENCE</scope>
</reference>
<name>A0A819XR63_9BILA</name>
<dbReference type="PROSITE" id="PS51996">
    <property type="entry name" value="TR_MART"/>
    <property type="match status" value="1"/>
</dbReference>
<dbReference type="SUPFAM" id="SSF56399">
    <property type="entry name" value="ADP-ribosylation"/>
    <property type="match status" value="1"/>
</dbReference>
<dbReference type="AlphaFoldDB" id="A0A819XR63"/>
<accession>A0A819XR63</accession>
<proteinExistence type="predicted"/>
<dbReference type="Proteomes" id="UP000663836">
    <property type="component" value="Unassembled WGS sequence"/>
</dbReference>
<comment type="caution">
    <text evidence="1">The sequence shown here is derived from an EMBL/GenBank/DDBJ whole genome shotgun (WGS) entry which is preliminary data.</text>
</comment>